<dbReference type="Proteomes" id="UP000005089">
    <property type="component" value="Unassembled WGS sequence"/>
</dbReference>
<sequence length="189" mass="20555">MKQTGPDGLVNFLFNTSNIPLEKNMIGTRIVKPVENYEKYTEAALWCNANKAMIEDKGEWYEVVALPEQTLEEAKSAKLAEINGACDSILKTAVKTYPDTEVMTFDQQVREAQSYMADPASPVSLLASLASARGIELADLAARVMAKHQVFSALSGAVIGQRQALEDQLDACTSLEEVNALAVNIVMPS</sequence>
<dbReference type="AlphaFoldDB" id="C3X914"/>
<gene>
    <name evidence="1" type="ORF">OFBG_00718</name>
</gene>
<proteinExistence type="predicted"/>
<dbReference type="eggNOG" id="ENOG50331TI">
    <property type="taxonomic scope" value="Bacteria"/>
</dbReference>
<accession>C3X914</accession>
<organism evidence="1 2">
    <name type="scientific">Oxalobacter formigenes OXCC13</name>
    <dbReference type="NCBI Taxonomy" id="556269"/>
    <lineage>
        <taxon>Bacteria</taxon>
        <taxon>Pseudomonadati</taxon>
        <taxon>Pseudomonadota</taxon>
        <taxon>Betaproteobacteria</taxon>
        <taxon>Burkholderiales</taxon>
        <taxon>Oxalobacteraceae</taxon>
        <taxon>Oxalobacter</taxon>
    </lineage>
</organism>
<name>C3X914_OXAFO</name>
<dbReference type="EMBL" id="GG658170">
    <property type="protein sequence ID" value="EEO29690.1"/>
    <property type="molecule type" value="Genomic_DNA"/>
</dbReference>
<evidence type="ECO:0000313" key="2">
    <source>
        <dbReference type="Proteomes" id="UP000005089"/>
    </source>
</evidence>
<keyword evidence="2" id="KW-1185">Reference proteome</keyword>
<reference evidence="1 2" key="1">
    <citation type="submission" date="2009-02" db="EMBL/GenBank/DDBJ databases">
        <title>The Genome Sequence of Oxalobacter formigenes OXCC13.</title>
        <authorList>
            <consortium name="The Broad Institute Genome Sequencing Platform"/>
            <person name="Ward D."/>
            <person name="Young S.K."/>
            <person name="Kodira C.D."/>
            <person name="Zeng Q."/>
            <person name="Koehrsen M."/>
            <person name="Alvarado L."/>
            <person name="Berlin A."/>
            <person name="Borenstein D."/>
            <person name="Chen Z."/>
            <person name="Engels R."/>
            <person name="Freedman E."/>
            <person name="Gellesch M."/>
            <person name="Goldberg J."/>
            <person name="Griggs A."/>
            <person name="Gujja S."/>
            <person name="Heiman D."/>
            <person name="Hepburn T."/>
            <person name="Howarth C."/>
            <person name="Jen D."/>
            <person name="Larson L."/>
            <person name="Lewis B."/>
            <person name="Mehta T."/>
            <person name="Park D."/>
            <person name="Pearson M."/>
            <person name="Roberts A."/>
            <person name="Saif S."/>
            <person name="Shea T."/>
            <person name="Shenoy N."/>
            <person name="Sisk P."/>
            <person name="Stolte C."/>
            <person name="Sykes S."/>
            <person name="Walk T."/>
            <person name="White J."/>
            <person name="Yandava C."/>
            <person name="Allison M.J."/>
            <person name="Lander E."/>
            <person name="Nusbaum C."/>
            <person name="Galagan J."/>
            <person name="Birren B."/>
        </authorList>
    </citation>
    <scope>NUCLEOTIDE SEQUENCE [LARGE SCALE GENOMIC DNA]</scope>
    <source>
        <strain evidence="1 2">OXCC13</strain>
    </source>
</reference>
<protein>
    <submittedName>
        <fullName evidence="1">Uncharacterized protein</fullName>
    </submittedName>
</protein>
<dbReference type="HOGENOM" id="CLU_1433210_0_0_4"/>
<evidence type="ECO:0000313" key="1">
    <source>
        <dbReference type="EMBL" id="EEO29690.1"/>
    </source>
</evidence>
<dbReference type="STRING" id="847.BRW83_1511"/>